<dbReference type="InterPro" id="IPR011991">
    <property type="entry name" value="ArsR-like_HTH"/>
</dbReference>
<evidence type="ECO:0000313" key="3">
    <source>
        <dbReference type="Proteomes" id="UP000326553"/>
    </source>
</evidence>
<dbReference type="RefSeq" id="WP_055535222.1">
    <property type="nucleotide sequence ID" value="NZ_LIQN01000341.1"/>
</dbReference>
<dbReference type="CDD" id="cd00090">
    <property type="entry name" value="HTH_ARSR"/>
    <property type="match status" value="1"/>
</dbReference>
<organism evidence="2 3">
    <name type="scientific">Streptomyces alboniger</name>
    <dbReference type="NCBI Taxonomy" id="132473"/>
    <lineage>
        <taxon>Bacteria</taxon>
        <taxon>Bacillati</taxon>
        <taxon>Actinomycetota</taxon>
        <taxon>Actinomycetes</taxon>
        <taxon>Kitasatosporales</taxon>
        <taxon>Streptomycetaceae</taxon>
        <taxon>Streptomyces</taxon>
        <taxon>Streptomyces aurantiacus group</taxon>
    </lineage>
</organism>
<protein>
    <submittedName>
        <fullName evidence="2">MarR family transcriptional regulator</fullName>
    </submittedName>
</protein>
<dbReference type="GO" id="GO:0003700">
    <property type="term" value="F:DNA-binding transcription factor activity"/>
    <property type="evidence" value="ECO:0007669"/>
    <property type="project" value="InterPro"/>
</dbReference>
<dbReference type="KEGG" id="salw:CP975_32550"/>
<keyword evidence="3" id="KW-1185">Reference proteome</keyword>
<feature type="domain" description="HTH arsR-type" evidence="1">
    <location>
        <begin position="238"/>
        <end position="313"/>
    </location>
</feature>
<dbReference type="InterPro" id="IPR036388">
    <property type="entry name" value="WH-like_DNA-bd_sf"/>
</dbReference>
<proteinExistence type="predicted"/>
<dbReference type="SMART" id="SM00418">
    <property type="entry name" value="HTH_ARSR"/>
    <property type="match status" value="1"/>
</dbReference>
<name>A0A5J6HMU3_STRAD</name>
<sequence>MSRHPGATLFSLLKDIFGGHSHGVPRLWRDAVRRVLPADAAAVVGPLLRSRACWIPDRLALVHDLDASDMNALLEELAGIDPALVAAEVAAFHSVGSTPPEWRTLLDQPVSFLAAYRSVASAAWHAFAPLWREADLLMGREAERVGVAAVTGGLDGLLAGLDADVRYRAGALQLPHPCPTHLADLGGRPLVLVPLASGYTARMYSADRDDALWIAYPVPGLGRIAGRHGGAEQKTGTNALSLVLGPVRARILRHVPHRPAVGDLARQLHIGVSTVTYHCQQLEATGLLQRVRHGREVRLHPTERGTALTHLLAAAPIVPGRDEDVSGGSTRA</sequence>
<dbReference type="Gene3D" id="1.10.10.10">
    <property type="entry name" value="Winged helix-like DNA-binding domain superfamily/Winged helix DNA-binding domain"/>
    <property type="match status" value="1"/>
</dbReference>
<dbReference type="SUPFAM" id="SSF46785">
    <property type="entry name" value="Winged helix' DNA-binding domain"/>
    <property type="match status" value="1"/>
</dbReference>
<accession>A0A5J6HMU3</accession>
<dbReference type="EMBL" id="CP023695">
    <property type="protein sequence ID" value="QEV21629.1"/>
    <property type="molecule type" value="Genomic_DNA"/>
</dbReference>
<gene>
    <name evidence="2" type="ORF">CP975_32550</name>
</gene>
<dbReference type="InterPro" id="IPR001845">
    <property type="entry name" value="HTH_ArsR_DNA-bd_dom"/>
</dbReference>
<reference evidence="2 3" key="1">
    <citation type="submission" date="2017-09" db="EMBL/GenBank/DDBJ databases">
        <authorList>
            <person name="Lee N."/>
            <person name="Cho B.-K."/>
        </authorList>
    </citation>
    <scope>NUCLEOTIDE SEQUENCE [LARGE SCALE GENOMIC DNA]</scope>
    <source>
        <strain evidence="2 3">ATCC 12461</strain>
    </source>
</reference>
<dbReference type="InterPro" id="IPR036390">
    <property type="entry name" value="WH_DNA-bd_sf"/>
</dbReference>
<dbReference type="Proteomes" id="UP000326553">
    <property type="component" value="Chromosome"/>
</dbReference>
<evidence type="ECO:0000313" key="2">
    <source>
        <dbReference type="EMBL" id="QEV21629.1"/>
    </source>
</evidence>
<dbReference type="AlphaFoldDB" id="A0A5J6HMU3"/>
<evidence type="ECO:0000259" key="1">
    <source>
        <dbReference type="SMART" id="SM00418"/>
    </source>
</evidence>